<organism evidence="2 3">
    <name type="scientific">Gilvimarinus algae</name>
    <dbReference type="NCBI Taxonomy" id="3058037"/>
    <lineage>
        <taxon>Bacteria</taxon>
        <taxon>Pseudomonadati</taxon>
        <taxon>Pseudomonadota</taxon>
        <taxon>Gammaproteobacteria</taxon>
        <taxon>Cellvibrionales</taxon>
        <taxon>Cellvibrionaceae</taxon>
        <taxon>Gilvimarinus</taxon>
    </lineage>
</organism>
<feature type="transmembrane region" description="Helical" evidence="1">
    <location>
        <begin position="21"/>
        <end position="45"/>
    </location>
</feature>
<feature type="transmembrane region" description="Helical" evidence="1">
    <location>
        <begin position="133"/>
        <end position="154"/>
    </location>
</feature>
<name>A0ABT8TIN1_9GAMM</name>
<dbReference type="InterPro" id="IPR018723">
    <property type="entry name" value="DUF2254_membrane"/>
</dbReference>
<keyword evidence="1" id="KW-1133">Transmembrane helix</keyword>
<feature type="transmembrane region" description="Helical" evidence="1">
    <location>
        <begin position="104"/>
        <end position="127"/>
    </location>
</feature>
<dbReference type="RefSeq" id="WP_302715111.1">
    <property type="nucleotide sequence ID" value="NZ_JAULRT010000062.1"/>
</dbReference>
<keyword evidence="3" id="KW-1185">Reference proteome</keyword>
<keyword evidence="1" id="KW-0472">Membrane</keyword>
<evidence type="ECO:0000256" key="1">
    <source>
        <dbReference type="SAM" id="Phobius"/>
    </source>
</evidence>
<dbReference type="Proteomes" id="UP001168380">
    <property type="component" value="Unassembled WGS sequence"/>
</dbReference>
<dbReference type="EMBL" id="JAULRT010000062">
    <property type="protein sequence ID" value="MDO3383956.1"/>
    <property type="molecule type" value="Genomic_DNA"/>
</dbReference>
<dbReference type="Pfam" id="PF10011">
    <property type="entry name" value="DUF2254"/>
    <property type="match status" value="1"/>
</dbReference>
<sequence length="429" mass="46673">MLTKFGWKLLQLSRALWMRTLAFAILAVATALIAIALKGFIPASLSGLIGSEAVDKILSILASSMLAVTTFSLSVMVTAHSSAANSLTPRATRLLIEDTTTQNALATFVGSFVYSLVGIIALSTGVYGDEGRVILFVVTIAVVVLIVGTILLWINHLARLSRFSEIADRVESAAMAAIVRRSEHPWLDGQRLDSLDDIPEGCQAIYSSATGYIQHIDVQALNQWADERKAQLYIACLPGSFVHPHRALLYSSVQSSDDEFKPLHNAITLGDTRSFDQDPRFGLLVMAEIASRALSPGINDPGTAIEVLGRGVRLISAWKVTPEDVSDYEIPYPRVWVPRVELEELFIDFFSPIARDGATMLEVQIRLQKSLGALAAIDTHFHHAALAAARRALARARSHIEFEPDQQALDGVFERLFGATEQAAGPGND</sequence>
<evidence type="ECO:0000313" key="2">
    <source>
        <dbReference type="EMBL" id="MDO3383956.1"/>
    </source>
</evidence>
<accession>A0ABT8TIN1</accession>
<comment type="caution">
    <text evidence="2">The sequence shown here is derived from an EMBL/GenBank/DDBJ whole genome shotgun (WGS) entry which is preliminary data.</text>
</comment>
<proteinExistence type="predicted"/>
<gene>
    <name evidence="2" type="ORF">QWI16_17370</name>
</gene>
<feature type="transmembrane region" description="Helical" evidence="1">
    <location>
        <begin position="57"/>
        <end position="83"/>
    </location>
</feature>
<evidence type="ECO:0000313" key="3">
    <source>
        <dbReference type="Proteomes" id="UP001168380"/>
    </source>
</evidence>
<protein>
    <submittedName>
        <fullName evidence="2">DUF2254 domain-containing protein</fullName>
    </submittedName>
</protein>
<reference evidence="2" key="1">
    <citation type="submission" date="2023-07" db="EMBL/GenBank/DDBJ databases">
        <title>Gilvimarinus algae sp. nov., isolated from the surface of Kelp.</title>
        <authorList>
            <person name="Sun Y.Y."/>
            <person name="Gong Y."/>
            <person name="Du Z.J."/>
        </authorList>
    </citation>
    <scope>NUCLEOTIDE SEQUENCE</scope>
    <source>
        <strain evidence="2">SDUM040014</strain>
    </source>
</reference>
<keyword evidence="1" id="KW-0812">Transmembrane</keyword>